<sequence>MIAYKLRSECNRFQVFDNVIAHELGHYFVGKKYNFNPYQISIESSGRNTYIDDIGGACSLNIFEDLLGVDNQIKFIGRRIDCLCAGVASQFWWFYASKIEPDEVAKVFEHLWAEYGLDDLGKIKELARIYFAIGGEEFKDLCEYNNRLSGFITQSINNAISVLNDSRDAFGTVHENLLKSVSETNAGFIRAASVIDEIAESVNGAIEKSHRELPLEGG</sequence>
<reference evidence="1 2" key="1">
    <citation type="submission" date="2020-12" db="EMBL/GenBank/DDBJ databases">
        <title>FDA dAtabase for Regulatory Grade micrObial Sequences (FDA-ARGOS): Supporting development and validation of Infectious Disease Dx tests.</title>
        <authorList>
            <person name="Sproer C."/>
            <person name="Gronow S."/>
            <person name="Severitt S."/>
            <person name="Schroder I."/>
            <person name="Tallon L."/>
            <person name="Sadzewicz L."/>
            <person name="Zhao X."/>
            <person name="Boylan J."/>
            <person name="Ott S."/>
            <person name="Bowen H."/>
            <person name="Vavikolanu K."/>
            <person name="Mehta A."/>
            <person name="Aluvathingal J."/>
            <person name="Nadendla S."/>
            <person name="Lowell S."/>
            <person name="Myers T."/>
            <person name="Yan Y."/>
            <person name="Sichtig H."/>
        </authorList>
    </citation>
    <scope>NUCLEOTIDE SEQUENCE [LARGE SCALE GENOMIC DNA]</scope>
    <source>
        <strain evidence="1 2">FDAARGOS_909</strain>
    </source>
</reference>
<name>A0A7T2S659_DELAC</name>
<proteinExistence type="predicted"/>
<gene>
    <name evidence="1" type="ORF">I6G66_06160</name>
</gene>
<accession>A0A7T2S659</accession>
<dbReference type="RefSeq" id="WP_197956463.1">
    <property type="nucleotide sequence ID" value="NZ_CP065668.1"/>
</dbReference>
<evidence type="ECO:0000313" key="1">
    <source>
        <dbReference type="EMBL" id="QPS09604.1"/>
    </source>
</evidence>
<organism evidence="1 2">
    <name type="scientific">Delftia acidovorans</name>
    <name type="common">Pseudomonas acidovorans</name>
    <name type="synonym">Comamonas acidovorans</name>
    <dbReference type="NCBI Taxonomy" id="80866"/>
    <lineage>
        <taxon>Bacteria</taxon>
        <taxon>Pseudomonadati</taxon>
        <taxon>Pseudomonadota</taxon>
        <taxon>Betaproteobacteria</taxon>
        <taxon>Burkholderiales</taxon>
        <taxon>Comamonadaceae</taxon>
        <taxon>Delftia</taxon>
    </lineage>
</organism>
<evidence type="ECO:0000313" key="2">
    <source>
        <dbReference type="Proteomes" id="UP000594778"/>
    </source>
</evidence>
<dbReference type="AlphaFoldDB" id="A0A7T2S659"/>
<protein>
    <submittedName>
        <fullName evidence="1">Uncharacterized protein</fullName>
    </submittedName>
</protein>
<dbReference type="Proteomes" id="UP000594778">
    <property type="component" value="Chromosome"/>
</dbReference>
<dbReference type="EMBL" id="CP065668">
    <property type="protein sequence ID" value="QPS09604.1"/>
    <property type="molecule type" value="Genomic_DNA"/>
</dbReference>